<feature type="compositionally biased region" description="Polar residues" evidence="1">
    <location>
        <begin position="37"/>
        <end position="49"/>
    </location>
</feature>
<feature type="region of interest" description="Disordered" evidence="1">
    <location>
        <begin position="1"/>
        <end position="61"/>
    </location>
</feature>
<dbReference type="AlphaFoldDB" id="A0A0P0VTM1"/>
<reference evidence="2 3" key="2">
    <citation type="journal article" date="2013" name="Plant Cell Physiol.">
        <title>Rice Annotation Project Database (RAP-DB): an integrative and interactive database for rice genomics.</title>
        <authorList>
            <person name="Sakai H."/>
            <person name="Lee S.S."/>
            <person name="Tanaka T."/>
            <person name="Numa H."/>
            <person name="Kim J."/>
            <person name="Kawahara Y."/>
            <person name="Wakimoto H."/>
            <person name="Yang C.C."/>
            <person name="Iwamoto M."/>
            <person name="Abe T."/>
            <person name="Yamada Y."/>
            <person name="Muto A."/>
            <person name="Inokuchi H."/>
            <person name="Ikemura T."/>
            <person name="Matsumoto T."/>
            <person name="Sasaki T."/>
            <person name="Itoh T."/>
        </authorList>
    </citation>
    <scope>NUCLEOTIDE SEQUENCE [LARGE SCALE GENOMIC DNA]</scope>
    <source>
        <strain evidence="3">cv. Nipponbare</strain>
    </source>
</reference>
<accession>A0A0P0VTM1</accession>
<feature type="compositionally biased region" description="Low complexity" evidence="1">
    <location>
        <begin position="22"/>
        <end position="36"/>
    </location>
</feature>
<proteinExistence type="predicted"/>
<organism evidence="2 3">
    <name type="scientific">Oryza sativa subsp. japonica</name>
    <name type="common">Rice</name>
    <dbReference type="NCBI Taxonomy" id="39947"/>
    <lineage>
        <taxon>Eukaryota</taxon>
        <taxon>Viridiplantae</taxon>
        <taxon>Streptophyta</taxon>
        <taxon>Embryophyta</taxon>
        <taxon>Tracheophyta</taxon>
        <taxon>Spermatophyta</taxon>
        <taxon>Magnoliopsida</taxon>
        <taxon>Liliopsida</taxon>
        <taxon>Poales</taxon>
        <taxon>Poaceae</taxon>
        <taxon>BOP clade</taxon>
        <taxon>Oryzoideae</taxon>
        <taxon>Oryzeae</taxon>
        <taxon>Oryzinae</taxon>
        <taxon>Oryza</taxon>
        <taxon>Oryza sativa</taxon>
    </lineage>
</organism>
<dbReference type="Proteomes" id="UP000059680">
    <property type="component" value="Chromosome 3"/>
</dbReference>
<evidence type="ECO:0000313" key="2">
    <source>
        <dbReference type="EMBL" id="BAS82525.1"/>
    </source>
</evidence>
<sequence>MGNCMDTTARVDHSMNNGASDPSKVTSKTSLSSVPSTFKSNSSRSTLTLPSMKDRRMRQRTSDRTVFLVKEDLDMSTKVGLMNTRLLLQNQEVVWLLPSRSLNQKVSKDTRNG</sequence>
<reference evidence="3" key="1">
    <citation type="journal article" date="2005" name="Nature">
        <title>The map-based sequence of the rice genome.</title>
        <authorList>
            <consortium name="International rice genome sequencing project (IRGSP)"/>
            <person name="Matsumoto T."/>
            <person name="Wu J."/>
            <person name="Kanamori H."/>
            <person name="Katayose Y."/>
            <person name="Fujisawa M."/>
            <person name="Namiki N."/>
            <person name="Mizuno H."/>
            <person name="Yamamoto K."/>
            <person name="Antonio B.A."/>
            <person name="Baba T."/>
            <person name="Sakata K."/>
            <person name="Nagamura Y."/>
            <person name="Aoki H."/>
            <person name="Arikawa K."/>
            <person name="Arita K."/>
            <person name="Bito T."/>
            <person name="Chiden Y."/>
            <person name="Fujitsuka N."/>
            <person name="Fukunaka R."/>
            <person name="Hamada M."/>
            <person name="Harada C."/>
            <person name="Hayashi A."/>
            <person name="Hijishita S."/>
            <person name="Honda M."/>
            <person name="Hosokawa S."/>
            <person name="Ichikawa Y."/>
            <person name="Idonuma A."/>
            <person name="Iijima M."/>
            <person name="Ikeda M."/>
            <person name="Ikeno M."/>
            <person name="Ito K."/>
            <person name="Ito S."/>
            <person name="Ito T."/>
            <person name="Ito Y."/>
            <person name="Ito Y."/>
            <person name="Iwabuchi A."/>
            <person name="Kamiya K."/>
            <person name="Karasawa W."/>
            <person name="Kurita K."/>
            <person name="Katagiri S."/>
            <person name="Kikuta A."/>
            <person name="Kobayashi H."/>
            <person name="Kobayashi N."/>
            <person name="Machita K."/>
            <person name="Maehara T."/>
            <person name="Masukawa M."/>
            <person name="Mizubayashi T."/>
            <person name="Mukai Y."/>
            <person name="Nagasaki H."/>
            <person name="Nagata Y."/>
            <person name="Naito S."/>
            <person name="Nakashima M."/>
            <person name="Nakama Y."/>
            <person name="Nakamichi Y."/>
            <person name="Nakamura M."/>
            <person name="Meguro A."/>
            <person name="Negishi M."/>
            <person name="Ohta I."/>
            <person name="Ohta T."/>
            <person name="Okamoto M."/>
            <person name="Ono N."/>
            <person name="Saji S."/>
            <person name="Sakaguchi M."/>
            <person name="Sakai K."/>
            <person name="Shibata M."/>
            <person name="Shimokawa T."/>
            <person name="Song J."/>
            <person name="Takazaki Y."/>
            <person name="Terasawa K."/>
            <person name="Tsugane M."/>
            <person name="Tsuji K."/>
            <person name="Ueda S."/>
            <person name="Waki K."/>
            <person name="Yamagata H."/>
            <person name="Yamamoto M."/>
            <person name="Yamamoto S."/>
            <person name="Yamane H."/>
            <person name="Yoshiki S."/>
            <person name="Yoshihara R."/>
            <person name="Yukawa K."/>
            <person name="Zhong H."/>
            <person name="Yano M."/>
            <person name="Yuan Q."/>
            <person name="Ouyang S."/>
            <person name="Liu J."/>
            <person name="Jones K.M."/>
            <person name="Gansberger K."/>
            <person name="Moffat K."/>
            <person name="Hill J."/>
            <person name="Bera J."/>
            <person name="Fadrosh D."/>
            <person name="Jin S."/>
            <person name="Johri S."/>
            <person name="Kim M."/>
            <person name="Overton L."/>
            <person name="Reardon M."/>
            <person name="Tsitrin T."/>
            <person name="Vuong H."/>
            <person name="Weaver B."/>
            <person name="Ciecko A."/>
            <person name="Tallon L."/>
            <person name="Jackson J."/>
            <person name="Pai G."/>
            <person name="Aken S.V."/>
            <person name="Utterback T."/>
            <person name="Reidmuller S."/>
            <person name="Feldblyum T."/>
            <person name="Hsiao J."/>
            <person name="Zismann V."/>
            <person name="Iobst S."/>
            <person name="de Vazeille A.R."/>
            <person name="Buell C.R."/>
            <person name="Ying K."/>
            <person name="Li Y."/>
            <person name="Lu T."/>
            <person name="Huang Y."/>
            <person name="Zhao Q."/>
            <person name="Feng Q."/>
            <person name="Zhang L."/>
            <person name="Zhu J."/>
            <person name="Weng Q."/>
            <person name="Mu J."/>
            <person name="Lu Y."/>
            <person name="Fan D."/>
            <person name="Liu Y."/>
            <person name="Guan J."/>
            <person name="Zhang Y."/>
            <person name="Yu S."/>
            <person name="Liu X."/>
            <person name="Zhang Y."/>
            <person name="Hong G."/>
            <person name="Han B."/>
            <person name="Choisne N."/>
            <person name="Demange N."/>
            <person name="Orjeda G."/>
            <person name="Samain S."/>
            <person name="Cattolico L."/>
            <person name="Pelletier E."/>
            <person name="Couloux A."/>
            <person name="Segurens B."/>
            <person name="Wincker P."/>
            <person name="D'Hont A."/>
            <person name="Scarpelli C."/>
            <person name="Weissenbach J."/>
            <person name="Salanoubat M."/>
            <person name="Quetier F."/>
            <person name="Yu Y."/>
            <person name="Kim H.R."/>
            <person name="Rambo T."/>
            <person name="Currie J."/>
            <person name="Collura K."/>
            <person name="Luo M."/>
            <person name="Yang T."/>
            <person name="Ammiraju J.S.S."/>
            <person name="Engler F."/>
            <person name="Soderlund C."/>
            <person name="Wing R.A."/>
            <person name="Palmer L.E."/>
            <person name="de la Bastide M."/>
            <person name="Spiegel L."/>
            <person name="Nascimento L."/>
            <person name="Zutavern T."/>
            <person name="O'Shaughnessy A."/>
            <person name="Dike S."/>
            <person name="Dedhia N."/>
            <person name="Preston R."/>
            <person name="Balija V."/>
            <person name="McCombie W.R."/>
            <person name="Chow T."/>
            <person name="Chen H."/>
            <person name="Chung M."/>
            <person name="Chen C."/>
            <person name="Shaw J."/>
            <person name="Wu H."/>
            <person name="Hsiao K."/>
            <person name="Chao Y."/>
            <person name="Chu M."/>
            <person name="Cheng C."/>
            <person name="Hour A."/>
            <person name="Lee P."/>
            <person name="Lin S."/>
            <person name="Lin Y."/>
            <person name="Liou J."/>
            <person name="Liu S."/>
            <person name="Hsing Y."/>
            <person name="Raghuvanshi S."/>
            <person name="Mohanty A."/>
            <person name="Bharti A.K."/>
            <person name="Gaur A."/>
            <person name="Gupta V."/>
            <person name="Kumar D."/>
            <person name="Ravi V."/>
            <person name="Vij S."/>
            <person name="Kapur A."/>
            <person name="Khurana P."/>
            <person name="Khurana P."/>
            <person name="Khurana J.P."/>
            <person name="Tyagi A.K."/>
            <person name="Gaikwad K."/>
            <person name="Singh A."/>
            <person name="Dalal V."/>
            <person name="Srivastava S."/>
            <person name="Dixit A."/>
            <person name="Pal A.K."/>
            <person name="Ghazi I.A."/>
            <person name="Yadav M."/>
            <person name="Pandit A."/>
            <person name="Bhargava A."/>
            <person name="Sureshbabu K."/>
            <person name="Batra K."/>
            <person name="Sharma T.R."/>
            <person name="Mohapatra T."/>
            <person name="Singh N.K."/>
            <person name="Messing J."/>
            <person name="Nelson A.B."/>
            <person name="Fuks G."/>
            <person name="Kavchok S."/>
            <person name="Keizer G."/>
            <person name="Linton E."/>
            <person name="Llaca V."/>
            <person name="Song R."/>
            <person name="Tanyolac B."/>
            <person name="Young S."/>
            <person name="Ho-Il K."/>
            <person name="Hahn J.H."/>
            <person name="Sangsakoo G."/>
            <person name="Vanavichit A."/>
            <person name="de Mattos Luiz.A.T."/>
            <person name="Zimmer P.D."/>
            <person name="Malone G."/>
            <person name="Dellagostin O."/>
            <person name="de Oliveira A.C."/>
            <person name="Bevan M."/>
            <person name="Bancroft I."/>
            <person name="Minx P."/>
            <person name="Cordum H."/>
            <person name="Wilson R."/>
            <person name="Cheng Z."/>
            <person name="Jin W."/>
            <person name="Jiang J."/>
            <person name="Leong S.A."/>
            <person name="Iwama H."/>
            <person name="Gojobori T."/>
            <person name="Itoh T."/>
            <person name="Niimura Y."/>
            <person name="Fujii Y."/>
            <person name="Habara T."/>
            <person name="Sakai H."/>
            <person name="Sato Y."/>
            <person name="Wilson G."/>
            <person name="Kumar K."/>
            <person name="McCouch S."/>
            <person name="Juretic N."/>
            <person name="Hoen D."/>
            <person name="Wright S."/>
            <person name="Bruskiewich R."/>
            <person name="Bureau T."/>
            <person name="Miyao A."/>
            <person name="Hirochika H."/>
            <person name="Nishikawa T."/>
            <person name="Kadowaki K."/>
            <person name="Sugiura M."/>
            <person name="Burr B."/>
            <person name="Sasaki T."/>
        </authorList>
    </citation>
    <scope>NUCLEOTIDE SEQUENCE [LARGE SCALE GENOMIC DNA]</scope>
    <source>
        <strain evidence="3">cv. Nipponbare</strain>
    </source>
</reference>
<reference evidence="2 3" key="3">
    <citation type="journal article" date="2013" name="Rice">
        <title>Improvement of the Oryza sativa Nipponbare reference genome using next generation sequence and optical map data.</title>
        <authorList>
            <person name="Kawahara Y."/>
            <person name="de la Bastide M."/>
            <person name="Hamilton J.P."/>
            <person name="Kanamori H."/>
            <person name="McCombie W.R."/>
            <person name="Ouyang S."/>
            <person name="Schwartz D.C."/>
            <person name="Tanaka T."/>
            <person name="Wu J."/>
            <person name="Zhou S."/>
            <person name="Childs K.L."/>
            <person name="Davidson R.M."/>
            <person name="Lin H."/>
            <person name="Quesada-Ocampo L."/>
            <person name="Vaillancourt B."/>
            <person name="Sakai H."/>
            <person name="Lee S.S."/>
            <person name="Kim J."/>
            <person name="Numa H."/>
            <person name="Itoh T."/>
            <person name="Buell C.R."/>
            <person name="Matsumoto T."/>
        </authorList>
    </citation>
    <scope>NUCLEOTIDE SEQUENCE [LARGE SCALE GENOMIC DNA]</scope>
    <source>
        <strain evidence="3">cv. Nipponbare</strain>
    </source>
</reference>
<keyword evidence="3" id="KW-1185">Reference proteome</keyword>
<evidence type="ECO:0000313" key="3">
    <source>
        <dbReference type="Proteomes" id="UP000059680"/>
    </source>
</evidence>
<dbReference type="EMBL" id="AP014959">
    <property type="protein sequence ID" value="BAS82525.1"/>
    <property type="molecule type" value="Genomic_DNA"/>
</dbReference>
<dbReference type="ExpressionAtlas" id="A0A0P0VTM1">
    <property type="expression patterns" value="baseline and differential"/>
</dbReference>
<name>A0A0P0VTM1_ORYSJ</name>
<evidence type="ECO:0000256" key="1">
    <source>
        <dbReference type="SAM" id="MobiDB-lite"/>
    </source>
</evidence>
<gene>
    <name evidence="2" type="ordered locus">Os03g0170400</name>
    <name evidence="2" type="ORF">OSNPB_030170400</name>
</gene>
<protein>
    <submittedName>
        <fullName evidence="2">Os03g0170400 protein</fullName>
    </submittedName>
</protein>